<dbReference type="PROSITE" id="PS50004">
    <property type="entry name" value="C2"/>
    <property type="match status" value="1"/>
</dbReference>
<feature type="region of interest" description="Disordered" evidence="3">
    <location>
        <begin position="315"/>
        <end position="358"/>
    </location>
</feature>
<dbReference type="SUPFAM" id="SSF49562">
    <property type="entry name" value="C2 domain (Calcium/lipid-binding domain, CaLB)"/>
    <property type="match status" value="1"/>
</dbReference>
<dbReference type="PANTHER" id="PTHR46502:SF2">
    <property type="entry name" value="16 KDA PHLOEM PROTEIN 2"/>
    <property type="match status" value="1"/>
</dbReference>
<feature type="compositionally biased region" description="Low complexity" evidence="3">
    <location>
        <begin position="269"/>
        <end position="285"/>
    </location>
</feature>
<feature type="region of interest" description="Disordered" evidence="3">
    <location>
        <begin position="379"/>
        <end position="411"/>
    </location>
</feature>
<evidence type="ECO:0000313" key="5">
    <source>
        <dbReference type="EMBL" id="KAI0290190.1"/>
    </source>
</evidence>
<protein>
    <recommendedName>
        <fullName evidence="4">C2 domain-containing protein</fullName>
    </recommendedName>
</protein>
<evidence type="ECO:0000256" key="1">
    <source>
        <dbReference type="ARBA" id="ARBA00022723"/>
    </source>
</evidence>
<name>A0AAD4LU45_9AGAM</name>
<feature type="compositionally biased region" description="Polar residues" evidence="3">
    <location>
        <begin position="393"/>
        <end position="404"/>
    </location>
</feature>
<feature type="region of interest" description="Disordered" evidence="3">
    <location>
        <begin position="574"/>
        <end position="756"/>
    </location>
</feature>
<evidence type="ECO:0000313" key="6">
    <source>
        <dbReference type="Proteomes" id="UP001203297"/>
    </source>
</evidence>
<keyword evidence="6" id="KW-1185">Reference proteome</keyword>
<dbReference type="Pfam" id="PF00168">
    <property type="entry name" value="C2"/>
    <property type="match status" value="1"/>
</dbReference>
<dbReference type="PANTHER" id="PTHR46502">
    <property type="entry name" value="C2 DOMAIN-CONTAINING"/>
    <property type="match status" value="1"/>
</dbReference>
<accession>A0AAD4LU45</accession>
<feature type="compositionally biased region" description="Pro residues" evidence="3">
    <location>
        <begin position="591"/>
        <end position="603"/>
    </location>
</feature>
<feature type="region of interest" description="Disordered" evidence="3">
    <location>
        <begin position="157"/>
        <end position="220"/>
    </location>
</feature>
<evidence type="ECO:0000259" key="4">
    <source>
        <dbReference type="PROSITE" id="PS50004"/>
    </source>
</evidence>
<feature type="compositionally biased region" description="Low complexity" evidence="3">
    <location>
        <begin position="636"/>
        <end position="654"/>
    </location>
</feature>
<keyword evidence="1" id="KW-0479">Metal-binding</keyword>
<gene>
    <name evidence="5" type="ORF">B0F90DRAFT_636802</name>
</gene>
<reference evidence="5" key="1">
    <citation type="journal article" date="2022" name="New Phytol.">
        <title>Evolutionary transition to the ectomycorrhizal habit in the genomes of a hyperdiverse lineage of mushroom-forming fungi.</title>
        <authorList>
            <person name="Looney B."/>
            <person name="Miyauchi S."/>
            <person name="Morin E."/>
            <person name="Drula E."/>
            <person name="Courty P.E."/>
            <person name="Kohler A."/>
            <person name="Kuo A."/>
            <person name="LaButti K."/>
            <person name="Pangilinan J."/>
            <person name="Lipzen A."/>
            <person name="Riley R."/>
            <person name="Andreopoulos W."/>
            <person name="He G."/>
            <person name="Johnson J."/>
            <person name="Nolan M."/>
            <person name="Tritt A."/>
            <person name="Barry K.W."/>
            <person name="Grigoriev I.V."/>
            <person name="Nagy L.G."/>
            <person name="Hibbett D."/>
            <person name="Henrissat B."/>
            <person name="Matheny P.B."/>
            <person name="Labbe J."/>
            <person name="Martin F.M."/>
        </authorList>
    </citation>
    <scope>NUCLEOTIDE SEQUENCE</scope>
    <source>
        <strain evidence="5">BPL690</strain>
    </source>
</reference>
<dbReference type="Gene3D" id="2.60.40.150">
    <property type="entry name" value="C2 domain"/>
    <property type="match status" value="1"/>
</dbReference>
<dbReference type="InterPro" id="IPR000008">
    <property type="entry name" value="C2_dom"/>
</dbReference>
<feature type="region of interest" description="Disordered" evidence="3">
    <location>
        <begin position="262"/>
        <end position="286"/>
    </location>
</feature>
<organism evidence="5 6">
    <name type="scientific">Multifurca ochricompacta</name>
    <dbReference type="NCBI Taxonomy" id="376703"/>
    <lineage>
        <taxon>Eukaryota</taxon>
        <taxon>Fungi</taxon>
        <taxon>Dikarya</taxon>
        <taxon>Basidiomycota</taxon>
        <taxon>Agaricomycotina</taxon>
        <taxon>Agaricomycetes</taxon>
        <taxon>Russulales</taxon>
        <taxon>Russulaceae</taxon>
        <taxon>Multifurca</taxon>
    </lineage>
</organism>
<dbReference type="CDD" id="cd08681">
    <property type="entry name" value="C2_fungal_Inn1p-like"/>
    <property type="match status" value="1"/>
</dbReference>
<dbReference type="SMART" id="SM00239">
    <property type="entry name" value="C2"/>
    <property type="match status" value="1"/>
</dbReference>
<feature type="compositionally biased region" description="Low complexity" evidence="3">
    <location>
        <begin position="206"/>
        <end position="219"/>
    </location>
</feature>
<dbReference type="AlphaFoldDB" id="A0AAD4LU45"/>
<evidence type="ECO:0000256" key="3">
    <source>
        <dbReference type="SAM" id="MobiDB-lite"/>
    </source>
</evidence>
<dbReference type="GO" id="GO:0046872">
    <property type="term" value="F:metal ion binding"/>
    <property type="evidence" value="ECO:0007669"/>
    <property type="project" value="UniProtKB-KW"/>
</dbReference>
<comment type="caution">
    <text evidence="5">The sequence shown here is derived from an EMBL/GenBank/DDBJ whole genome shotgun (WGS) entry which is preliminary data.</text>
</comment>
<sequence length="756" mass="80859">MTTTVHNIGTLIVVILKARNLPNKRQFGKQDPYCAVVLNGETRKTKVIKRGGQHPEWDEEIRFTIYEDSNALRASSDGTPPPLPPKAGRGPKKIQGGEKMALACFAADKEPDLIGETIVDLTEVLTRGETDEWFTLFNKDKYSGEVYLELTFWSNEPRPEKKATPRLAKVNKQYGGPGVFVPSEESHGNLQQGSSSFHDSGRRDSLPSSPLPSNSSMRLDLYKPDYEQTVRGRAQNGASMERLVNDMGELIVSDARRRDTFPPVQSGFSTRSVSTSGYSVSSSPSQLFPVSDGPIIDAATPGYVHRAVTPVGQRPHRYSLSSSQSHEIAQYQPAYEPNPPSSRSSYHQPSRHGPRYSMPVTSSGFILVSSTFESASHSTRPLASYGSEPSGLAPTTANLTSPGYSPSPSHTPVPVPTLVTPGPSVSPVPMISTTSTPAGSFLSASLSQQTQPLYVPQSGYNHPISAPPTSRLPVLPLPTFPNPPQSASSLVPQSLTQPVSGQLHEYMSPSVLVPHVSPSHVASNHVLGSRPLPPQPQQVNQRVLAPAPLPPNQAYSLSPTGALPLPYGQNHVPSLNTDIGLPPVQQNVLPNPLPVPPGPPGPLGPGSHTPPNSKSYIVPTGPSFHYVPSPSPQPSPSRQSPNPRVSDGMAQPISSLPPSPVPPQPGHPRSVSGRPSLPFPPPPLSSMMTSYQQQPFPQLPIPPALVPNSQSQQQHLAASTSSVIQGGQPFYPGPPPRPPVQIANPLQPKSHHQAGP</sequence>
<dbReference type="Proteomes" id="UP001203297">
    <property type="component" value="Unassembled WGS sequence"/>
</dbReference>
<evidence type="ECO:0000256" key="2">
    <source>
        <dbReference type="ARBA" id="ARBA00022837"/>
    </source>
</evidence>
<feature type="compositionally biased region" description="Low complexity" evidence="3">
    <location>
        <begin position="581"/>
        <end position="590"/>
    </location>
</feature>
<feature type="compositionally biased region" description="Polar residues" evidence="3">
    <location>
        <begin position="707"/>
        <end position="724"/>
    </location>
</feature>
<dbReference type="InterPro" id="IPR035892">
    <property type="entry name" value="C2_domain_sf"/>
</dbReference>
<dbReference type="InterPro" id="IPR037791">
    <property type="entry name" value="C2_fungal_Inn1"/>
</dbReference>
<dbReference type="EMBL" id="WTXG01000241">
    <property type="protein sequence ID" value="KAI0290190.1"/>
    <property type="molecule type" value="Genomic_DNA"/>
</dbReference>
<feature type="compositionally biased region" description="Pro residues" evidence="3">
    <location>
        <begin position="655"/>
        <end position="666"/>
    </location>
</feature>
<feature type="domain" description="C2" evidence="4">
    <location>
        <begin position="1"/>
        <end position="134"/>
    </location>
</feature>
<feature type="compositionally biased region" description="Polar residues" evidence="3">
    <location>
        <begin position="188"/>
        <end position="198"/>
    </location>
</feature>
<proteinExistence type="predicted"/>
<keyword evidence="2" id="KW-0106">Calcium</keyword>